<evidence type="ECO:0000256" key="2">
    <source>
        <dbReference type="ARBA" id="ARBA00006275"/>
    </source>
</evidence>
<evidence type="ECO:0000259" key="7">
    <source>
        <dbReference type="Pfam" id="PF07980"/>
    </source>
</evidence>
<dbReference type="Pfam" id="PF07980">
    <property type="entry name" value="SusD_RagB"/>
    <property type="match status" value="1"/>
</dbReference>
<evidence type="ECO:0000256" key="1">
    <source>
        <dbReference type="ARBA" id="ARBA00004442"/>
    </source>
</evidence>
<comment type="similarity">
    <text evidence="2">Belongs to the SusD family.</text>
</comment>
<comment type="subcellular location">
    <subcellularLocation>
        <location evidence="1">Cell outer membrane</location>
    </subcellularLocation>
</comment>
<keyword evidence="3 6" id="KW-0732">Signal</keyword>
<feature type="domain" description="RagB/SusD" evidence="7">
    <location>
        <begin position="348"/>
        <end position="506"/>
    </location>
</feature>
<keyword evidence="5" id="KW-0998">Cell outer membrane</keyword>
<feature type="signal peptide" evidence="6">
    <location>
        <begin position="1"/>
        <end position="27"/>
    </location>
</feature>
<accession>A0A931BF04</accession>
<evidence type="ECO:0000256" key="4">
    <source>
        <dbReference type="ARBA" id="ARBA00023136"/>
    </source>
</evidence>
<dbReference type="CDD" id="cd08977">
    <property type="entry name" value="SusD"/>
    <property type="match status" value="1"/>
</dbReference>
<comment type="caution">
    <text evidence="9">The sequence shown here is derived from an EMBL/GenBank/DDBJ whole genome shotgun (WGS) entry which is preliminary data.</text>
</comment>
<evidence type="ECO:0000313" key="10">
    <source>
        <dbReference type="Proteomes" id="UP000645610"/>
    </source>
</evidence>
<dbReference type="Gene3D" id="1.25.40.390">
    <property type="match status" value="1"/>
</dbReference>
<dbReference type="InterPro" id="IPR011990">
    <property type="entry name" value="TPR-like_helical_dom_sf"/>
</dbReference>
<evidence type="ECO:0000313" key="9">
    <source>
        <dbReference type="EMBL" id="MBF9142204.1"/>
    </source>
</evidence>
<evidence type="ECO:0000256" key="6">
    <source>
        <dbReference type="SAM" id="SignalP"/>
    </source>
</evidence>
<dbReference type="InterPro" id="IPR033985">
    <property type="entry name" value="SusD-like_N"/>
</dbReference>
<proteinExistence type="inferred from homology"/>
<reference evidence="9 10" key="1">
    <citation type="submission" date="2020-11" db="EMBL/GenBank/DDBJ databases">
        <authorList>
            <person name="Kim M.K."/>
        </authorList>
    </citation>
    <scope>NUCLEOTIDE SEQUENCE [LARGE SCALE GENOMIC DNA]</scope>
    <source>
        <strain evidence="9 10">BT439</strain>
    </source>
</reference>
<evidence type="ECO:0000259" key="8">
    <source>
        <dbReference type="Pfam" id="PF14322"/>
    </source>
</evidence>
<dbReference type="InterPro" id="IPR012944">
    <property type="entry name" value="SusD_RagB_dom"/>
</dbReference>
<sequence length="506" mass="54264">MQIFRNNKAAAALFAAFLGLGAVSSCQKDKLDPAPQTVFFDKVVFDTPARVELQANALYSYVKTGIFLGGRVQIFGDIRANDFLNRASNLVTGTAVWNHTLTETSQNDVINTWGAGYAAINQANVFLAGMDANAGKFAAAPFPADFATKANNYRGAARFLRALCYYHLLQFYARPYTDGAGSRPGLPLRLKAETDGTGNDLPRSTVGEVYTQILADLDFAEANLPLTYGATASTLNVTRAHRNTAIALKTRVYLSMGRYTDVIREADKLVPAAAPFVAPSGVPNALNPSITAVFGGSQETTESIFSSPFTVADGPGTQNQLAYYFLPPGAANGGNGEYGLNTGAGGILANPAFAATDARRTNFVQVVGTESFLKKYASGTNTSSPYTDKAPIIRYAEVMLNLAEARVRSTNSVDARALLLLNAVRTRSNPTGAYTTFASVSDFTDALLLERRIEFLGEGLRNIDIMRLNAPIPGKGTISAVNPSDVLYVWPIPFTELSTNKSMTRN</sequence>
<dbReference type="AlphaFoldDB" id="A0A931BF04"/>
<dbReference type="PROSITE" id="PS51257">
    <property type="entry name" value="PROKAR_LIPOPROTEIN"/>
    <property type="match status" value="1"/>
</dbReference>
<feature type="domain" description="SusD-like N-terminal" evidence="8">
    <location>
        <begin position="97"/>
        <end position="254"/>
    </location>
</feature>
<evidence type="ECO:0000256" key="5">
    <source>
        <dbReference type="ARBA" id="ARBA00023237"/>
    </source>
</evidence>
<organism evidence="9 10">
    <name type="scientific">Hymenobacter properus</name>
    <dbReference type="NCBI Taxonomy" id="2791026"/>
    <lineage>
        <taxon>Bacteria</taxon>
        <taxon>Pseudomonadati</taxon>
        <taxon>Bacteroidota</taxon>
        <taxon>Cytophagia</taxon>
        <taxon>Cytophagales</taxon>
        <taxon>Hymenobacteraceae</taxon>
        <taxon>Hymenobacter</taxon>
    </lineage>
</organism>
<keyword evidence="4" id="KW-0472">Membrane</keyword>
<name>A0A931BF04_9BACT</name>
<dbReference type="Proteomes" id="UP000645610">
    <property type="component" value="Unassembled WGS sequence"/>
</dbReference>
<dbReference type="RefSeq" id="WP_196286522.1">
    <property type="nucleotide sequence ID" value="NZ_JADQDP010000002.1"/>
</dbReference>
<gene>
    <name evidence="9" type="ORF">I2I01_11190</name>
</gene>
<protein>
    <submittedName>
        <fullName evidence="9">RagB/SusD family nutrient uptake outer membrane protein</fullName>
    </submittedName>
</protein>
<keyword evidence="10" id="KW-1185">Reference proteome</keyword>
<dbReference type="GO" id="GO:0009279">
    <property type="term" value="C:cell outer membrane"/>
    <property type="evidence" value="ECO:0007669"/>
    <property type="project" value="UniProtKB-SubCell"/>
</dbReference>
<dbReference type="EMBL" id="JADQDP010000002">
    <property type="protein sequence ID" value="MBF9142204.1"/>
    <property type="molecule type" value="Genomic_DNA"/>
</dbReference>
<feature type="chain" id="PRO_5038079464" evidence="6">
    <location>
        <begin position="28"/>
        <end position="506"/>
    </location>
</feature>
<evidence type="ECO:0000256" key="3">
    <source>
        <dbReference type="ARBA" id="ARBA00022729"/>
    </source>
</evidence>
<dbReference type="SUPFAM" id="SSF48452">
    <property type="entry name" value="TPR-like"/>
    <property type="match status" value="1"/>
</dbReference>
<dbReference type="Pfam" id="PF14322">
    <property type="entry name" value="SusD-like_3"/>
    <property type="match status" value="1"/>
</dbReference>